<keyword evidence="1" id="KW-0472">Membrane</keyword>
<dbReference type="Pfam" id="PF02447">
    <property type="entry name" value="GntP_permease"/>
    <property type="match status" value="1"/>
</dbReference>
<dbReference type="PANTHER" id="PTHR30354:SF11">
    <property type="entry name" value="PERMEASE"/>
    <property type="match status" value="1"/>
</dbReference>
<reference evidence="2 3" key="1">
    <citation type="submission" date="2023-01" db="EMBL/GenBank/DDBJ databases">
        <title>Draft genome sequence of Nocardiopsis sp. RSe5-2 isolated from halophytes.</title>
        <authorList>
            <person name="Duangmal K."/>
            <person name="Chantavorakit T."/>
        </authorList>
    </citation>
    <scope>NUCLEOTIDE SEQUENCE [LARGE SCALE GENOMIC DNA]</scope>
    <source>
        <strain evidence="2 3">RSe5-2</strain>
    </source>
</reference>
<feature type="transmembrane region" description="Helical" evidence="1">
    <location>
        <begin position="6"/>
        <end position="27"/>
    </location>
</feature>
<keyword evidence="1" id="KW-1133">Transmembrane helix</keyword>
<dbReference type="RefSeq" id="WP_270690734.1">
    <property type="nucleotide sequence ID" value="NZ_JAQFWQ010000172.1"/>
</dbReference>
<dbReference type="PANTHER" id="PTHR30354">
    <property type="entry name" value="GNT FAMILY GLUCONATE TRANSPORTER"/>
    <property type="match status" value="1"/>
</dbReference>
<comment type="caution">
    <text evidence="2">The sequence shown here is derived from an EMBL/GenBank/DDBJ whole genome shotgun (WGS) entry which is preliminary data.</text>
</comment>
<sequence length="451" mass="45546">MDDAVTTSPVVAFTGFAAVIALLLFLIAKARWHVFAALLVPIALLAFAPTVDRAAFIAAFETGFGDTVGSIAVVIVLGTLIAEALRASGAVERITRSMIRVVGGRHVPLALTLAGFVVGLAVFSDVAYVILNPLVHVAALEAGTGMAVMATGLVGSIQLTHAIVPPTPGPLAAAAVLEADLGTVIAAGSVATLFGSVMGWVYARIVGPRVDAAPSEEYRGRSGDGRGLPPLGWSYAPILVPLVLIAGRSVADFTLEEGSALHGVASLLGWPVVAMGAGVVVSYVLAWRSGAVEDPEDLRQGWVENALRGSAMIIVVTGLGGALSELLQATPAVDIIAEATLGAGVPTLLLPFVLGVLANLITGSSTVGVITASSLTAPMLGALGLSAEAAVLAAGCGSVVVKHVNASYFWVCTSLSELNLRQALTCYSGVTLVGGTTSMAAVAAMWGAGLI</sequence>
<feature type="transmembrane region" description="Helical" evidence="1">
    <location>
        <begin position="263"/>
        <end position="286"/>
    </location>
</feature>
<feature type="transmembrane region" description="Helical" evidence="1">
    <location>
        <begin position="348"/>
        <end position="370"/>
    </location>
</feature>
<dbReference type="Proteomes" id="UP001527866">
    <property type="component" value="Unassembled WGS sequence"/>
</dbReference>
<feature type="transmembrane region" description="Helical" evidence="1">
    <location>
        <begin position="390"/>
        <end position="412"/>
    </location>
</feature>
<feature type="transmembrane region" description="Helical" evidence="1">
    <location>
        <begin position="171"/>
        <end position="194"/>
    </location>
</feature>
<evidence type="ECO:0000313" key="3">
    <source>
        <dbReference type="Proteomes" id="UP001527866"/>
    </source>
</evidence>
<feature type="transmembrane region" description="Helical" evidence="1">
    <location>
        <begin position="106"/>
        <end position="131"/>
    </location>
</feature>
<dbReference type="InterPro" id="IPR003474">
    <property type="entry name" value="Glcn_transporter"/>
</dbReference>
<dbReference type="EMBL" id="JAQFWQ010000172">
    <property type="protein sequence ID" value="MDA2815120.1"/>
    <property type="molecule type" value="Genomic_DNA"/>
</dbReference>
<feature type="transmembrane region" description="Helical" evidence="1">
    <location>
        <begin position="34"/>
        <end position="51"/>
    </location>
</feature>
<evidence type="ECO:0000256" key="1">
    <source>
        <dbReference type="SAM" id="Phobius"/>
    </source>
</evidence>
<name>A0ABT4UFJ1_9ACTN</name>
<keyword evidence="1" id="KW-0812">Transmembrane</keyword>
<feature type="transmembrane region" description="Helical" evidence="1">
    <location>
        <begin position="63"/>
        <end position="85"/>
    </location>
</feature>
<accession>A0ABT4UFJ1</accession>
<evidence type="ECO:0000313" key="2">
    <source>
        <dbReference type="EMBL" id="MDA2815120.1"/>
    </source>
</evidence>
<feature type="transmembrane region" description="Helical" evidence="1">
    <location>
        <begin position="232"/>
        <end position="251"/>
    </location>
</feature>
<protein>
    <submittedName>
        <fullName evidence="2">GntP family permease</fullName>
    </submittedName>
</protein>
<feature type="transmembrane region" description="Helical" evidence="1">
    <location>
        <begin position="306"/>
        <end position="327"/>
    </location>
</feature>
<feature type="transmembrane region" description="Helical" evidence="1">
    <location>
        <begin position="424"/>
        <end position="448"/>
    </location>
</feature>
<keyword evidence="3" id="KW-1185">Reference proteome</keyword>
<organism evidence="2 3">
    <name type="scientific">Nocardiopsis endophytica</name>
    <dbReference type="NCBI Taxonomy" id="3018445"/>
    <lineage>
        <taxon>Bacteria</taxon>
        <taxon>Bacillati</taxon>
        <taxon>Actinomycetota</taxon>
        <taxon>Actinomycetes</taxon>
        <taxon>Streptosporangiales</taxon>
        <taxon>Nocardiopsidaceae</taxon>
        <taxon>Nocardiopsis</taxon>
    </lineage>
</organism>
<gene>
    <name evidence="2" type="ORF">O4J56_31050</name>
</gene>
<proteinExistence type="predicted"/>